<feature type="domain" description="Expansin-like EG45" evidence="4">
    <location>
        <begin position="239"/>
        <end position="326"/>
    </location>
</feature>
<sequence length="423" mass="44803">MKSSILSLLPLASLAIAESSCTRKTVTHTKYEKVYKTVEPVVDAKAEPTCSRQTVTATSYEKVYVTVTPGASSSGIPYPTISSHSKGPEYSLGYTPVPLSEVEKRTSTIASYPTISSYTKEPEYSLNYTPIPLSEVEKRTSTIPSHPTISSYTKEPEYSLNYTPIPLSEVAKPTSTVPSHPTIASQSKQPEYSLNYTPVPQSEVAKPSSAPEPAARADVSAAAGSNKGEATFYGGNVAGGMCSFTGYTIPAGIFGTALSSSNWDGAANCGTCVQVTGPSGTKIKAMVVDQCPGCGPNHLDLFPDAFKQLADPTKGVIPVSWDIVSCGITTPIVLKNKEGTSKFWFSMQVMNSNVKVSKLEVSTDGGSSWKSTTRKEYNYFENPSGFGADSVDVKVTSVNGDSIVVKDVSIAASSTKTSKGNFA</sequence>
<feature type="chain" id="PRO_5040199363" evidence="3">
    <location>
        <begin position="18"/>
        <end position="423"/>
    </location>
</feature>
<gene>
    <name evidence="5" type="ORF">K460DRAFT_361760</name>
</gene>
<keyword evidence="1 3" id="KW-0732">Signal</keyword>
<feature type="compositionally biased region" description="Polar residues" evidence="2">
    <location>
        <begin position="173"/>
        <end position="200"/>
    </location>
</feature>
<dbReference type="EMBL" id="ML976614">
    <property type="protein sequence ID" value="KAF1851003.1"/>
    <property type="molecule type" value="Genomic_DNA"/>
</dbReference>
<name>A0A9P4LDN1_9PLEO</name>
<dbReference type="NCBIfam" id="NF041144">
    <property type="entry name" value="expansin_EXLX1"/>
    <property type="match status" value="1"/>
</dbReference>
<evidence type="ECO:0000256" key="1">
    <source>
        <dbReference type="ARBA" id="ARBA00022729"/>
    </source>
</evidence>
<dbReference type="AlphaFoldDB" id="A0A9P4LDN1"/>
<feature type="compositionally biased region" description="Low complexity" evidence="2">
    <location>
        <begin position="211"/>
        <end position="221"/>
    </location>
</feature>
<dbReference type="PANTHER" id="PTHR31836">
    <property type="match status" value="1"/>
</dbReference>
<dbReference type="PANTHER" id="PTHR31836:SF21">
    <property type="entry name" value="EXPANSIN-LIKE PROTEIN 7"/>
    <property type="match status" value="1"/>
</dbReference>
<feature type="region of interest" description="Disordered" evidence="2">
    <location>
        <begin position="171"/>
        <end position="221"/>
    </location>
</feature>
<dbReference type="Pfam" id="PF03330">
    <property type="entry name" value="DPBB_1"/>
    <property type="match status" value="1"/>
</dbReference>
<dbReference type="Proteomes" id="UP000800039">
    <property type="component" value="Unassembled WGS sequence"/>
</dbReference>
<reference evidence="5" key="1">
    <citation type="submission" date="2020-01" db="EMBL/GenBank/DDBJ databases">
        <authorList>
            <consortium name="DOE Joint Genome Institute"/>
            <person name="Haridas S."/>
            <person name="Albert R."/>
            <person name="Binder M."/>
            <person name="Bloem J."/>
            <person name="Labutti K."/>
            <person name="Salamov A."/>
            <person name="Andreopoulos B."/>
            <person name="Baker S.E."/>
            <person name="Barry K."/>
            <person name="Bills G."/>
            <person name="Bluhm B.H."/>
            <person name="Cannon C."/>
            <person name="Castanera R."/>
            <person name="Culley D.E."/>
            <person name="Daum C."/>
            <person name="Ezra D."/>
            <person name="Gonzalez J.B."/>
            <person name="Henrissat B."/>
            <person name="Kuo A."/>
            <person name="Liang C."/>
            <person name="Lipzen A."/>
            <person name="Lutzoni F."/>
            <person name="Magnuson J."/>
            <person name="Mondo S."/>
            <person name="Nolan M."/>
            <person name="Ohm R."/>
            <person name="Pangilinan J."/>
            <person name="Park H.-J."/>
            <person name="Ramirez L."/>
            <person name="Alfaro M."/>
            <person name="Sun H."/>
            <person name="Tritt A."/>
            <person name="Yoshinaga Y."/>
            <person name="Zwiers L.-H."/>
            <person name="Turgeon B.G."/>
            <person name="Goodwin S.B."/>
            <person name="Spatafora J.W."/>
            <person name="Crous P.W."/>
            <person name="Grigoriev I.V."/>
        </authorList>
    </citation>
    <scope>NUCLEOTIDE SEQUENCE</scope>
    <source>
        <strain evidence="5">CBS 394.84</strain>
    </source>
</reference>
<proteinExistence type="predicted"/>
<dbReference type="SUPFAM" id="SSF50685">
    <property type="entry name" value="Barwin-like endoglucanases"/>
    <property type="match status" value="1"/>
</dbReference>
<evidence type="ECO:0000256" key="2">
    <source>
        <dbReference type="SAM" id="MobiDB-lite"/>
    </source>
</evidence>
<evidence type="ECO:0000313" key="5">
    <source>
        <dbReference type="EMBL" id="KAF1851003.1"/>
    </source>
</evidence>
<dbReference type="PROSITE" id="PS50842">
    <property type="entry name" value="EXPANSIN_EG45"/>
    <property type="match status" value="1"/>
</dbReference>
<dbReference type="RefSeq" id="XP_040793566.1">
    <property type="nucleotide sequence ID" value="XM_040932522.1"/>
</dbReference>
<dbReference type="Gene3D" id="2.60.40.760">
    <property type="entry name" value="Expansin, cellulose-binding-like domain"/>
    <property type="match status" value="1"/>
</dbReference>
<accession>A0A9P4LDN1</accession>
<dbReference type="Gene3D" id="2.40.40.10">
    <property type="entry name" value="RlpA-like domain"/>
    <property type="match status" value="1"/>
</dbReference>
<evidence type="ECO:0000256" key="3">
    <source>
        <dbReference type="SAM" id="SignalP"/>
    </source>
</evidence>
<dbReference type="InterPro" id="IPR051477">
    <property type="entry name" value="Expansin_CellWall"/>
</dbReference>
<comment type="caution">
    <text evidence="5">The sequence shown here is derived from an EMBL/GenBank/DDBJ whole genome shotgun (WGS) entry which is preliminary data.</text>
</comment>
<dbReference type="GeneID" id="63849773"/>
<feature type="signal peptide" evidence="3">
    <location>
        <begin position="1"/>
        <end position="17"/>
    </location>
</feature>
<protein>
    <submittedName>
        <fullName evidence="5">Carbohydrate-binding module family 63 protein</fullName>
    </submittedName>
</protein>
<organism evidence="5 6">
    <name type="scientific">Cucurbitaria berberidis CBS 394.84</name>
    <dbReference type="NCBI Taxonomy" id="1168544"/>
    <lineage>
        <taxon>Eukaryota</taxon>
        <taxon>Fungi</taxon>
        <taxon>Dikarya</taxon>
        <taxon>Ascomycota</taxon>
        <taxon>Pezizomycotina</taxon>
        <taxon>Dothideomycetes</taxon>
        <taxon>Pleosporomycetidae</taxon>
        <taxon>Pleosporales</taxon>
        <taxon>Pleosporineae</taxon>
        <taxon>Cucurbitariaceae</taxon>
        <taxon>Cucurbitaria</taxon>
    </lineage>
</organism>
<evidence type="ECO:0000313" key="6">
    <source>
        <dbReference type="Proteomes" id="UP000800039"/>
    </source>
</evidence>
<dbReference type="CDD" id="cd22271">
    <property type="entry name" value="DPBB_EXP_N-like"/>
    <property type="match status" value="1"/>
</dbReference>
<dbReference type="InterPro" id="IPR009009">
    <property type="entry name" value="RlpA-like_DPBB"/>
</dbReference>
<dbReference type="InterPro" id="IPR007112">
    <property type="entry name" value="Expansin/allergen_DPBB_dom"/>
</dbReference>
<keyword evidence="6" id="KW-1185">Reference proteome</keyword>
<dbReference type="InterPro" id="IPR036908">
    <property type="entry name" value="RlpA-like_sf"/>
</dbReference>
<evidence type="ECO:0000259" key="4">
    <source>
        <dbReference type="PROSITE" id="PS50842"/>
    </source>
</evidence>
<dbReference type="OrthoDB" id="406505at2759"/>
<dbReference type="InterPro" id="IPR036749">
    <property type="entry name" value="Expansin_CBD_sf"/>
</dbReference>
<dbReference type="SUPFAM" id="SSF49590">
    <property type="entry name" value="PHL pollen allergen"/>
    <property type="match status" value="1"/>
</dbReference>
<dbReference type="InterPro" id="IPR049818">
    <property type="entry name" value="Expansin_EXLX1-like"/>
</dbReference>